<evidence type="ECO:0000313" key="2">
    <source>
        <dbReference type="EMBL" id="KNC77718.1"/>
    </source>
</evidence>
<dbReference type="EMBL" id="KQ242651">
    <property type="protein sequence ID" value="KNC77718.1"/>
    <property type="molecule type" value="Genomic_DNA"/>
</dbReference>
<evidence type="ECO:0000313" key="3">
    <source>
        <dbReference type="Proteomes" id="UP000054560"/>
    </source>
</evidence>
<keyword evidence="3" id="KW-1185">Reference proteome</keyword>
<reference evidence="2 3" key="1">
    <citation type="submission" date="2011-02" db="EMBL/GenBank/DDBJ databases">
        <title>The Genome Sequence of Sphaeroforma arctica JP610.</title>
        <authorList>
            <consortium name="The Broad Institute Genome Sequencing Platform"/>
            <person name="Russ C."/>
            <person name="Cuomo C."/>
            <person name="Young S.K."/>
            <person name="Zeng Q."/>
            <person name="Gargeya S."/>
            <person name="Alvarado L."/>
            <person name="Berlin A."/>
            <person name="Chapman S.B."/>
            <person name="Chen Z."/>
            <person name="Freedman E."/>
            <person name="Gellesch M."/>
            <person name="Goldberg J."/>
            <person name="Griggs A."/>
            <person name="Gujja S."/>
            <person name="Heilman E."/>
            <person name="Heiman D."/>
            <person name="Howarth C."/>
            <person name="Mehta T."/>
            <person name="Neiman D."/>
            <person name="Pearson M."/>
            <person name="Roberts A."/>
            <person name="Saif S."/>
            <person name="Shea T."/>
            <person name="Shenoy N."/>
            <person name="Sisk P."/>
            <person name="Stolte C."/>
            <person name="Sykes S."/>
            <person name="White J."/>
            <person name="Yandava C."/>
            <person name="Burger G."/>
            <person name="Gray M.W."/>
            <person name="Holland P.W.H."/>
            <person name="King N."/>
            <person name="Lang F.B.F."/>
            <person name="Roger A.J."/>
            <person name="Ruiz-Trillo I."/>
            <person name="Haas B."/>
            <person name="Nusbaum C."/>
            <person name="Birren B."/>
        </authorList>
    </citation>
    <scope>NUCLEOTIDE SEQUENCE [LARGE SCALE GENOMIC DNA]</scope>
    <source>
        <strain evidence="2 3">JP610</strain>
    </source>
</reference>
<feature type="compositionally biased region" description="Low complexity" evidence="1">
    <location>
        <begin position="46"/>
        <end position="59"/>
    </location>
</feature>
<feature type="compositionally biased region" description="Polar residues" evidence="1">
    <location>
        <begin position="20"/>
        <end position="45"/>
    </location>
</feature>
<feature type="region of interest" description="Disordered" evidence="1">
    <location>
        <begin position="1"/>
        <end position="67"/>
    </location>
</feature>
<gene>
    <name evidence="2" type="ORF">SARC_09825</name>
</gene>
<sequence>QHKMVWTVGTRNVRLDRQAGDTNQSSSGIAVGNNEGSLNQSSGTTATGQSAGRSSQAAAHRPQMPSP</sequence>
<feature type="non-terminal residue" evidence="2">
    <location>
        <position position="1"/>
    </location>
</feature>
<name>A0A0L0FP15_9EUKA</name>
<proteinExistence type="predicted"/>
<organism evidence="2 3">
    <name type="scientific">Sphaeroforma arctica JP610</name>
    <dbReference type="NCBI Taxonomy" id="667725"/>
    <lineage>
        <taxon>Eukaryota</taxon>
        <taxon>Ichthyosporea</taxon>
        <taxon>Ichthyophonida</taxon>
        <taxon>Sphaeroforma</taxon>
    </lineage>
</organism>
<dbReference type="AlphaFoldDB" id="A0A0L0FP15"/>
<dbReference type="Proteomes" id="UP000054560">
    <property type="component" value="Unassembled WGS sequence"/>
</dbReference>
<evidence type="ECO:0000256" key="1">
    <source>
        <dbReference type="SAM" id="MobiDB-lite"/>
    </source>
</evidence>
<dbReference type="GeneID" id="25910329"/>
<dbReference type="RefSeq" id="XP_014151620.1">
    <property type="nucleotide sequence ID" value="XM_014296145.1"/>
</dbReference>
<accession>A0A0L0FP15</accession>
<protein>
    <submittedName>
        <fullName evidence="2">Uncharacterized protein</fullName>
    </submittedName>
</protein>